<name>A0A9Q1Q5G0_9CARY</name>
<dbReference type="PANTHER" id="PTHR33710:SF80">
    <property type="entry name" value="ENDONUCLEASE_EXONUCLEASE_PHOSPHATASE"/>
    <property type="match status" value="1"/>
</dbReference>
<proteinExistence type="predicted"/>
<dbReference type="SUPFAM" id="SSF56219">
    <property type="entry name" value="DNase I-like"/>
    <property type="match status" value="1"/>
</dbReference>
<dbReference type="Proteomes" id="UP001153076">
    <property type="component" value="Unassembled WGS sequence"/>
</dbReference>
<gene>
    <name evidence="1" type="ORF">Cgig2_015723</name>
</gene>
<keyword evidence="2" id="KW-1185">Reference proteome</keyword>
<dbReference type="PANTHER" id="PTHR33710">
    <property type="entry name" value="BNAC02G09200D PROTEIN"/>
    <property type="match status" value="1"/>
</dbReference>
<dbReference type="InterPro" id="IPR036691">
    <property type="entry name" value="Endo/exonu/phosph_ase_sf"/>
</dbReference>
<evidence type="ECO:0000313" key="2">
    <source>
        <dbReference type="Proteomes" id="UP001153076"/>
    </source>
</evidence>
<protein>
    <recommendedName>
        <fullName evidence="3">Endonuclease/exonuclease/phosphatase domain-containing protein</fullName>
    </recommendedName>
</protein>
<accession>A0A9Q1Q5G0</accession>
<dbReference type="Gene3D" id="3.60.10.10">
    <property type="entry name" value="Endonuclease/exonuclease/phosphatase"/>
    <property type="match status" value="1"/>
</dbReference>
<evidence type="ECO:0000313" key="1">
    <source>
        <dbReference type="EMBL" id="KAJ8429434.1"/>
    </source>
</evidence>
<reference evidence="1" key="1">
    <citation type="submission" date="2022-04" db="EMBL/GenBank/DDBJ databases">
        <title>Carnegiea gigantea Genome sequencing and assembly v2.</title>
        <authorList>
            <person name="Copetti D."/>
            <person name="Sanderson M.J."/>
            <person name="Burquez A."/>
            <person name="Wojciechowski M.F."/>
        </authorList>
    </citation>
    <scope>NUCLEOTIDE SEQUENCE</scope>
    <source>
        <strain evidence="1">SGP5-SGP5p</strain>
        <tissue evidence="1">Aerial part</tissue>
    </source>
</reference>
<comment type="caution">
    <text evidence="1">The sequence shown here is derived from an EMBL/GenBank/DDBJ whole genome shotgun (WGS) entry which is preliminary data.</text>
</comment>
<evidence type="ECO:0008006" key="3">
    <source>
        <dbReference type="Google" id="ProtNLM"/>
    </source>
</evidence>
<organism evidence="1 2">
    <name type="scientific">Carnegiea gigantea</name>
    <dbReference type="NCBI Taxonomy" id="171969"/>
    <lineage>
        <taxon>Eukaryota</taxon>
        <taxon>Viridiplantae</taxon>
        <taxon>Streptophyta</taxon>
        <taxon>Embryophyta</taxon>
        <taxon>Tracheophyta</taxon>
        <taxon>Spermatophyta</taxon>
        <taxon>Magnoliopsida</taxon>
        <taxon>eudicotyledons</taxon>
        <taxon>Gunneridae</taxon>
        <taxon>Pentapetalae</taxon>
        <taxon>Caryophyllales</taxon>
        <taxon>Cactineae</taxon>
        <taxon>Cactaceae</taxon>
        <taxon>Cactoideae</taxon>
        <taxon>Echinocereeae</taxon>
        <taxon>Carnegiea</taxon>
    </lineage>
</organism>
<sequence length="338" mass="39288">MNSLSKICSALGIPLKTDNYTKEKTMIRYARVLLDMQLEGSFPDFIEFFNEVKQKVQELELRHTPDDTQVAGSQNALDFTTVARGTPAAVELIHMTEQYIHCYAMQMSSNVKFYITFVYGLNQVQLRKKTWTDLSSSQPIHEPWCIIGDFNSILYKEDRIGGGDVLFSDIKDIRDFIESCELQEIRSIGPYYSWTNKMITSRINHALINEFNYMQVKYEVTSLLDHTPLVVQFLLSPKPKTKFQYCDMWVRHADFYSRISSTLPNPSGSLKWKQLKSHLDHIREQQGLAHHRLIEIQQELLVHPHQEELICKEKEARTNYISILSSSIALLQQQCKLE</sequence>
<dbReference type="EMBL" id="JAKOGI010000895">
    <property type="protein sequence ID" value="KAJ8429434.1"/>
    <property type="molecule type" value="Genomic_DNA"/>
</dbReference>
<dbReference type="AlphaFoldDB" id="A0A9Q1Q5G0"/>
<dbReference type="OrthoDB" id="1742140at2759"/>